<feature type="compositionally biased region" description="Polar residues" evidence="1">
    <location>
        <begin position="93"/>
        <end position="115"/>
    </location>
</feature>
<organism evidence="2 3">
    <name type="scientific">Klebsiella pneumoniae</name>
    <dbReference type="NCBI Taxonomy" id="573"/>
    <lineage>
        <taxon>Bacteria</taxon>
        <taxon>Pseudomonadati</taxon>
        <taxon>Pseudomonadota</taxon>
        <taxon>Gammaproteobacteria</taxon>
        <taxon>Enterobacterales</taxon>
        <taxon>Enterobacteriaceae</taxon>
        <taxon>Klebsiella/Raoultella group</taxon>
        <taxon>Klebsiella</taxon>
        <taxon>Klebsiella pneumoniae complex</taxon>
    </lineage>
</organism>
<sequence>MPNHAATVASSSSGTQTSAALLRVIVEPSGWVTPWTPRKVKSGRKMTAGATICITLTPQIAKAAVDSQRAALFRFGEKETDISHAGSKIRSGKTAQQRNNNKYPERSSNILDCHP</sequence>
<dbReference type="EMBL" id="LR134162">
    <property type="protein sequence ID" value="VEA98763.1"/>
    <property type="molecule type" value="Genomic_DNA"/>
</dbReference>
<reference evidence="2 3" key="1">
    <citation type="submission" date="2018-12" db="EMBL/GenBank/DDBJ databases">
        <authorList>
            <consortium name="Pathogen Informatics"/>
        </authorList>
    </citation>
    <scope>NUCLEOTIDE SEQUENCE [LARGE SCALE GENOMIC DNA]</scope>
    <source>
        <strain evidence="2 3">NCTC13635</strain>
    </source>
</reference>
<accession>A0A3S5DGT9</accession>
<dbReference type="AlphaFoldDB" id="A0A3S5DGT9"/>
<gene>
    <name evidence="2" type="ORF">NCTC13635_00054</name>
</gene>
<evidence type="ECO:0000313" key="2">
    <source>
        <dbReference type="EMBL" id="VEA98763.1"/>
    </source>
</evidence>
<evidence type="ECO:0000256" key="1">
    <source>
        <dbReference type="SAM" id="MobiDB-lite"/>
    </source>
</evidence>
<proteinExistence type="predicted"/>
<protein>
    <submittedName>
        <fullName evidence="2">Uncharacterized protein</fullName>
    </submittedName>
</protein>
<dbReference type="Proteomes" id="UP000282433">
    <property type="component" value="Chromosome"/>
</dbReference>
<feature type="region of interest" description="Disordered" evidence="1">
    <location>
        <begin position="76"/>
        <end position="115"/>
    </location>
</feature>
<name>A0A3S5DGT9_KLEPN</name>
<evidence type="ECO:0000313" key="3">
    <source>
        <dbReference type="Proteomes" id="UP000282433"/>
    </source>
</evidence>